<organism evidence="2 3">
    <name type="scientific">Flavobacterium restrictum</name>
    <dbReference type="NCBI Taxonomy" id="2594428"/>
    <lineage>
        <taxon>Bacteria</taxon>
        <taxon>Pseudomonadati</taxon>
        <taxon>Bacteroidota</taxon>
        <taxon>Flavobacteriia</taxon>
        <taxon>Flavobacteriales</taxon>
        <taxon>Flavobacteriaceae</taxon>
        <taxon>Flavobacterium</taxon>
    </lineage>
</organism>
<protein>
    <recommendedName>
        <fullName evidence="4">tRNA_anti-like</fullName>
    </recommendedName>
</protein>
<evidence type="ECO:0000313" key="3">
    <source>
        <dbReference type="Proteomes" id="UP000316371"/>
    </source>
</evidence>
<gene>
    <name evidence="2" type="ORF">FNW21_04160</name>
</gene>
<keyword evidence="1" id="KW-1133">Transmembrane helix</keyword>
<dbReference type="Proteomes" id="UP000316371">
    <property type="component" value="Unassembled WGS sequence"/>
</dbReference>
<feature type="transmembrane region" description="Helical" evidence="1">
    <location>
        <begin position="7"/>
        <end position="27"/>
    </location>
</feature>
<dbReference type="Pfam" id="PF12869">
    <property type="entry name" value="tRNA_anti-like"/>
    <property type="match status" value="1"/>
</dbReference>
<evidence type="ECO:0000313" key="2">
    <source>
        <dbReference type="EMBL" id="TRX41299.1"/>
    </source>
</evidence>
<dbReference type="OrthoDB" id="1449127at2"/>
<dbReference type="AlphaFoldDB" id="A0A553E8B9"/>
<dbReference type="InterPro" id="IPR024422">
    <property type="entry name" value="Protein_unknown_function_OB"/>
</dbReference>
<dbReference type="RefSeq" id="WP_144255487.1">
    <property type="nucleotide sequence ID" value="NZ_VJZT01000003.1"/>
</dbReference>
<keyword evidence="1" id="KW-0812">Transmembrane</keyword>
<proteinExistence type="predicted"/>
<reference evidence="2 3" key="1">
    <citation type="submission" date="2019-07" db="EMBL/GenBank/DDBJ databases">
        <title>Novel species of Flavobacterium.</title>
        <authorList>
            <person name="Liu Q."/>
            <person name="Xin Y.-H."/>
        </authorList>
    </citation>
    <scope>NUCLEOTIDE SEQUENCE [LARGE SCALE GENOMIC DNA]</scope>
    <source>
        <strain evidence="2 3">LB1R34</strain>
    </source>
</reference>
<dbReference type="EMBL" id="VJZT01000003">
    <property type="protein sequence ID" value="TRX41299.1"/>
    <property type="molecule type" value="Genomic_DNA"/>
</dbReference>
<name>A0A553E8B9_9FLAO</name>
<evidence type="ECO:0008006" key="4">
    <source>
        <dbReference type="Google" id="ProtNLM"/>
    </source>
</evidence>
<sequence>MSKKVKIIGIVIVLIGVVGLGVFQYVMHGGERNLSTETTDFTLTSKAISDEFTADIDGSNKKYLEKAVAISGTITAVTATGITLDTTIICNLKTPDATIQKGKVVTVKGRVVGYDDLMGELRLDQCLLLNNN</sequence>
<comment type="caution">
    <text evidence="2">The sequence shown here is derived from an EMBL/GenBank/DDBJ whole genome shotgun (WGS) entry which is preliminary data.</text>
</comment>
<keyword evidence="1" id="KW-0472">Membrane</keyword>
<keyword evidence="3" id="KW-1185">Reference proteome</keyword>
<evidence type="ECO:0000256" key="1">
    <source>
        <dbReference type="SAM" id="Phobius"/>
    </source>
</evidence>
<accession>A0A553E8B9</accession>